<dbReference type="SUPFAM" id="SSF56059">
    <property type="entry name" value="Glutathione synthetase ATP-binding domain-like"/>
    <property type="match status" value="1"/>
</dbReference>
<comment type="caution">
    <text evidence="1">The sequence shown here is derived from an EMBL/GenBank/DDBJ whole genome shotgun (WGS) entry which is preliminary data.</text>
</comment>
<name>A0A0A0EZB0_9GAMM</name>
<dbReference type="EMBL" id="AVPU01000001">
    <property type="protein sequence ID" value="KGM56286.1"/>
    <property type="molecule type" value="Genomic_DNA"/>
</dbReference>
<organism evidence="1 2">
    <name type="scientific">Lysobacter daejeonensis GH1-9</name>
    <dbReference type="NCBI Taxonomy" id="1385517"/>
    <lineage>
        <taxon>Bacteria</taxon>
        <taxon>Pseudomonadati</taxon>
        <taxon>Pseudomonadota</taxon>
        <taxon>Gammaproteobacteria</taxon>
        <taxon>Lysobacterales</taxon>
        <taxon>Lysobacteraceae</taxon>
        <taxon>Aerolutibacter</taxon>
    </lineage>
</organism>
<dbReference type="eggNOG" id="COG2308">
    <property type="taxonomic scope" value="Bacteria"/>
</dbReference>
<proteinExistence type="predicted"/>
<dbReference type="AlphaFoldDB" id="A0A0A0EZB0"/>
<evidence type="ECO:0000313" key="1">
    <source>
        <dbReference type="EMBL" id="KGM56286.1"/>
    </source>
</evidence>
<sequence length="446" mass="48503">MRGKVVVPVPGCPMAIESPSTTPFFDSRCANPLSMEALNQYCFCVSVDPGKLHDALLGALGAHGVPGTLAETHPHLFAGLPVYVSRENIERVEAAVRAIEAATGLAEYRAQALSWAPDIAQYNPGSPGGLLGMDFHLSPDGPRLIEINTNPGGMLLNTLMGQVQDVCMPSVVVAPTDAVAAERAVIDLMREEWRLQRGERPLQVIAIVDETPSSQYLFPEFLLFRELFSRHGLKALICAPEELEYRDGSLWAGGERVDMIYNRLTDFPLSLPEHAALRAAYLAGHVALSPHPRAHALYADKRNLMLLGDPTFLDHAGADATTVEILAKTVPATTQVTASNRDELWSRRRQLFFKPASGFGSKASYRGDKLTRRVWDEMAAGIYIAQALVAPSERHMGGEGTPLKADIRCYAYGGKPLLFAARLYQGQTTNFRTPGGGFAPVLTAVR</sequence>
<dbReference type="Proteomes" id="UP000029998">
    <property type="component" value="Unassembled WGS sequence"/>
</dbReference>
<protein>
    <recommendedName>
        <fullName evidence="3">ATP-grasp domain-containing protein</fullName>
    </recommendedName>
</protein>
<reference evidence="1 2" key="1">
    <citation type="submission" date="2013-08" db="EMBL/GenBank/DDBJ databases">
        <title>Genome sequencing of Lysobacter.</title>
        <authorList>
            <person name="Zhang S."/>
            <person name="Wang G."/>
        </authorList>
    </citation>
    <scope>NUCLEOTIDE SEQUENCE [LARGE SCALE GENOMIC DNA]</scope>
    <source>
        <strain evidence="1 2">GH1-9</strain>
    </source>
</reference>
<evidence type="ECO:0000313" key="2">
    <source>
        <dbReference type="Proteomes" id="UP000029998"/>
    </source>
</evidence>
<evidence type="ECO:0008006" key="3">
    <source>
        <dbReference type="Google" id="ProtNLM"/>
    </source>
</evidence>
<dbReference type="STRING" id="1385517.N800_08795"/>
<accession>A0A0A0EZB0</accession>
<gene>
    <name evidence="1" type="ORF">N800_08795</name>
</gene>
<keyword evidence="2" id="KW-1185">Reference proteome</keyword>